<dbReference type="EMBL" id="CAJOBA010028612">
    <property type="protein sequence ID" value="CAF3946646.1"/>
    <property type="molecule type" value="Genomic_DNA"/>
</dbReference>
<dbReference type="EMBL" id="CAJNOK010011666">
    <property type="protein sequence ID" value="CAF1145413.1"/>
    <property type="molecule type" value="Genomic_DNA"/>
</dbReference>
<evidence type="ECO:0000313" key="14">
    <source>
        <dbReference type="EMBL" id="CAF3946646.1"/>
    </source>
</evidence>
<keyword evidence="5 9" id="KW-1133">Transmembrane helix</keyword>
<organism evidence="11 15">
    <name type="scientific">Didymodactylos carnosus</name>
    <dbReference type="NCBI Taxonomy" id="1234261"/>
    <lineage>
        <taxon>Eukaryota</taxon>
        <taxon>Metazoa</taxon>
        <taxon>Spiralia</taxon>
        <taxon>Gnathifera</taxon>
        <taxon>Rotifera</taxon>
        <taxon>Eurotatoria</taxon>
        <taxon>Bdelloidea</taxon>
        <taxon>Philodinida</taxon>
        <taxon>Philodinidae</taxon>
        <taxon>Didymodactylos</taxon>
    </lineage>
</organism>
<evidence type="ECO:0000256" key="3">
    <source>
        <dbReference type="ARBA" id="ARBA00022692"/>
    </source>
</evidence>
<dbReference type="EMBL" id="CAJNOQ010006429">
    <property type="protein sequence ID" value="CAF1135025.1"/>
    <property type="molecule type" value="Genomic_DNA"/>
</dbReference>
<feature type="transmembrane region" description="Helical" evidence="9">
    <location>
        <begin position="175"/>
        <end position="199"/>
    </location>
</feature>
<dbReference type="SUPFAM" id="SSF101576">
    <property type="entry name" value="Supernatant protein factor (SPF), C-terminal domain"/>
    <property type="match status" value="1"/>
</dbReference>
<evidence type="ECO:0000256" key="7">
    <source>
        <dbReference type="ARBA" id="ARBA00037847"/>
    </source>
</evidence>
<dbReference type="InterPro" id="IPR036598">
    <property type="entry name" value="GOLD_dom_sf"/>
</dbReference>
<dbReference type="PANTHER" id="PTHR22811">
    <property type="entry name" value="TRANSMEMBRANE EMP24 DOMAIN-CONTAINING PROTEIN"/>
    <property type="match status" value="1"/>
</dbReference>
<dbReference type="Proteomes" id="UP000682733">
    <property type="component" value="Unassembled WGS sequence"/>
</dbReference>
<evidence type="ECO:0000313" key="13">
    <source>
        <dbReference type="EMBL" id="CAF3898669.1"/>
    </source>
</evidence>
<accession>A0A814RLV3</accession>
<dbReference type="Proteomes" id="UP000663829">
    <property type="component" value="Unassembled WGS sequence"/>
</dbReference>
<dbReference type="Pfam" id="PF01105">
    <property type="entry name" value="EMP24_GP25L"/>
    <property type="match status" value="1"/>
</dbReference>
<protein>
    <recommendedName>
        <fullName evidence="10">GOLD domain-containing protein</fullName>
    </recommendedName>
</protein>
<comment type="similarity">
    <text evidence="2 8">Belongs to the EMP24/GP25L family.</text>
</comment>
<keyword evidence="4" id="KW-0732">Signal</keyword>
<evidence type="ECO:0000256" key="1">
    <source>
        <dbReference type="ARBA" id="ARBA00004479"/>
    </source>
</evidence>
<gene>
    <name evidence="11" type="ORF">GPM918_LOCUS20392</name>
    <name evidence="12" type="ORF">OVA965_LOCUS21335</name>
    <name evidence="13" type="ORF">SRO942_LOCUS20386</name>
    <name evidence="14" type="ORF">TMI583_LOCUS21972</name>
</gene>
<feature type="domain" description="GOLD" evidence="10">
    <location>
        <begin position="18"/>
        <end position="100"/>
    </location>
</feature>
<keyword evidence="3 8" id="KW-0812">Transmembrane</keyword>
<dbReference type="SMART" id="SM01190">
    <property type="entry name" value="EMP24_GP25L"/>
    <property type="match status" value="1"/>
</dbReference>
<evidence type="ECO:0000256" key="2">
    <source>
        <dbReference type="ARBA" id="ARBA00007104"/>
    </source>
</evidence>
<dbReference type="OrthoDB" id="5976732at2759"/>
<dbReference type="InterPro" id="IPR009038">
    <property type="entry name" value="GOLD_dom"/>
</dbReference>
<dbReference type="Proteomes" id="UP000677228">
    <property type="component" value="Unassembled WGS sequence"/>
</dbReference>
<keyword evidence="6 9" id="KW-0472">Membrane</keyword>
<evidence type="ECO:0000313" key="12">
    <source>
        <dbReference type="EMBL" id="CAF1145413.1"/>
    </source>
</evidence>
<proteinExistence type="inferred from homology"/>
<evidence type="ECO:0000259" key="10">
    <source>
        <dbReference type="PROSITE" id="PS50866"/>
    </source>
</evidence>
<evidence type="ECO:0000256" key="8">
    <source>
        <dbReference type="RuleBase" id="RU003827"/>
    </source>
</evidence>
<evidence type="ECO:0000256" key="4">
    <source>
        <dbReference type="ARBA" id="ARBA00022729"/>
    </source>
</evidence>
<evidence type="ECO:0000256" key="5">
    <source>
        <dbReference type="ARBA" id="ARBA00022989"/>
    </source>
</evidence>
<dbReference type="AlphaFoldDB" id="A0A814RLV3"/>
<dbReference type="InterPro" id="IPR015720">
    <property type="entry name" value="Emp24-like"/>
</dbReference>
<reference evidence="11" key="1">
    <citation type="submission" date="2021-02" db="EMBL/GenBank/DDBJ databases">
        <authorList>
            <person name="Nowell W R."/>
        </authorList>
    </citation>
    <scope>NUCLEOTIDE SEQUENCE</scope>
</reference>
<dbReference type="GO" id="GO:0012505">
    <property type="term" value="C:endomembrane system"/>
    <property type="evidence" value="ECO:0007669"/>
    <property type="project" value="UniProtKB-SubCell"/>
</dbReference>
<sequence length="213" mass="25335">MHVNFDIELTVLVPASQRECFHQVFDAGKTVEIEYEVLSGGDFDITYWFYSPTNRVLQSDIRKKEGHQSLKLEETGEYRFCFDNSFSRFVQKQVYFSIRLMDNVNGNFGDLDEEWMNNVAKDDLGDLQMRIQEIKDLFQRIWDNMEQAQRYQQSFRNFEIHDRVIVENNFERVNFWSIIHLALLIGVGLIQVLMIRSLFEDRSRVGKILRGKK</sequence>
<evidence type="ECO:0000256" key="6">
    <source>
        <dbReference type="ARBA" id="ARBA00023136"/>
    </source>
</evidence>
<dbReference type="Proteomes" id="UP000681722">
    <property type="component" value="Unassembled WGS sequence"/>
</dbReference>
<name>A0A814RLV3_9BILA</name>
<comment type="subcellular location">
    <subcellularLocation>
        <location evidence="7">Endomembrane system</location>
        <topology evidence="7">Single-pass membrane protein</topology>
    </subcellularLocation>
    <subcellularLocation>
        <location evidence="1 8">Membrane</location>
        <topology evidence="1 8">Single-pass type I membrane protein</topology>
    </subcellularLocation>
</comment>
<evidence type="ECO:0000313" key="15">
    <source>
        <dbReference type="Proteomes" id="UP000663829"/>
    </source>
</evidence>
<dbReference type="Gene3D" id="2.60.120.680">
    <property type="entry name" value="GOLD domain"/>
    <property type="match status" value="1"/>
</dbReference>
<dbReference type="EMBL" id="CAJOBC010006427">
    <property type="protein sequence ID" value="CAF3898669.1"/>
    <property type="molecule type" value="Genomic_DNA"/>
</dbReference>
<evidence type="ECO:0000313" key="11">
    <source>
        <dbReference type="EMBL" id="CAF1135025.1"/>
    </source>
</evidence>
<evidence type="ECO:0000256" key="9">
    <source>
        <dbReference type="SAM" id="Phobius"/>
    </source>
</evidence>
<comment type="caution">
    <text evidence="11">The sequence shown here is derived from an EMBL/GenBank/DDBJ whole genome shotgun (WGS) entry which is preliminary data.</text>
</comment>
<dbReference type="GO" id="GO:0016020">
    <property type="term" value="C:membrane"/>
    <property type="evidence" value="ECO:0007669"/>
    <property type="project" value="UniProtKB-SubCell"/>
</dbReference>
<keyword evidence="15" id="KW-1185">Reference proteome</keyword>
<dbReference type="PROSITE" id="PS50866">
    <property type="entry name" value="GOLD"/>
    <property type="match status" value="1"/>
</dbReference>